<gene>
    <name evidence="2" type="ORF">TPC1_30496</name>
</gene>
<evidence type="ECO:0000256" key="1">
    <source>
        <dbReference type="SAM" id="Phobius"/>
    </source>
</evidence>
<dbReference type="EMBL" id="GDID01006597">
    <property type="protein sequence ID" value="JAP90009.1"/>
    <property type="molecule type" value="Transcribed_RNA"/>
</dbReference>
<keyword evidence="1" id="KW-1133">Transmembrane helix</keyword>
<keyword evidence="1" id="KW-0472">Membrane</keyword>
<sequence length="590" mass="66779">KQFSTSPMLFAFVLSDILEVPSQDGLKFLYKPTDQLQFSYTINSTSTRQIAALIDLKMVFIQESILNISEIQQFPVYIEEMYQINVLCSDLTEPRPHVCYQTSGITSAVRILIESQPLNTFKILNQSQNIKLLVEMNITKNGVTTQNIVEILQNQQFTEIEGVKIYFAAQRDMLFRQTFAAYEHDPANAFYYPYLGMGSTCNQYPTQISYWKSRVTQNQNSALQSYISVPNPPGLCTDSQASDFVLNKYKNDKLFNHSTIVVINNTIKVPISMDYPTIQLDFSSNLVEYQNYTSNTQYSLRIINNFNLQALQMKIVAVSSSSTIVSKTEIDCGQKLLINSQYYVANVSQTYYFVLDSVPLMCQIDGAILQFDGQETQWQPSAVYESECDAKYHHLLPNNSCFSGCANDTLFDSVMQVCYSNCQIFGQAKPVFYSPENRCITVAESIILQVVLQPYQSLVPAQFNDLTIECVNGVPNPSQEPFQTPCLCQNGFSQVQKTLSVLKMCLKNEVFPVQVEENIGFQSVMAEMGGMVKETFNEIGEGLVKAIAAIFGDKWKNWIMTIGSIMLISVLGVSTLKLVLFMRQQKMKRQ</sequence>
<accession>A0A146K397</accession>
<evidence type="ECO:0000313" key="2">
    <source>
        <dbReference type="EMBL" id="JAP90009.1"/>
    </source>
</evidence>
<organism evidence="2">
    <name type="scientific">Trepomonas sp. PC1</name>
    <dbReference type="NCBI Taxonomy" id="1076344"/>
    <lineage>
        <taxon>Eukaryota</taxon>
        <taxon>Metamonada</taxon>
        <taxon>Diplomonadida</taxon>
        <taxon>Hexamitidae</taxon>
        <taxon>Hexamitinae</taxon>
        <taxon>Trepomonas</taxon>
    </lineage>
</organism>
<proteinExistence type="predicted"/>
<dbReference type="AlphaFoldDB" id="A0A146K397"/>
<name>A0A146K397_9EUKA</name>
<keyword evidence="1" id="KW-0812">Transmembrane</keyword>
<feature type="transmembrane region" description="Helical" evidence="1">
    <location>
        <begin position="558"/>
        <end position="580"/>
    </location>
</feature>
<protein>
    <submittedName>
        <fullName evidence="2">Uncharacterized protein</fullName>
    </submittedName>
</protein>
<feature type="non-terminal residue" evidence="2">
    <location>
        <position position="590"/>
    </location>
</feature>
<reference evidence="2" key="1">
    <citation type="submission" date="2015-07" db="EMBL/GenBank/DDBJ databases">
        <title>Adaptation to a free-living lifestyle via gene acquisitions in the diplomonad Trepomonas sp. PC1.</title>
        <authorList>
            <person name="Xu F."/>
            <person name="Jerlstrom-Hultqvist J."/>
            <person name="Kolisko M."/>
            <person name="Simpson A.G.B."/>
            <person name="Roger A.J."/>
            <person name="Svard S.G."/>
            <person name="Andersson J.O."/>
        </authorList>
    </citation>
    <scope>NUCLEOTIDE SEQUENCE</scope>
    <source>
        <strain evidence="2">PC1</strain>
    </source>
</reference>
<feature type="non-terminal residue" evidence="2">
    <location>
        <position position="1"/>
    </location>
</feature>